<dbReference type="Proteomes" id="UP000652761">
    <property type="component" value="Unassembled WGS sequence"/>
</dbReference>
<protein>
    <submittedName>
        <fullName evidence="1">Uncharacterized protein</fullName>
    </submittedName>
</protein>
<dbReference type="EMBL" id="NMUH01012999">
    <property type="protein sequence ID" value="MQM22476.1"/>
    <property type="molecule type" value="Genomic_DNA"/>
</dbReference>
<name>A0A843XT80_COLES</name>
<sequence>MWPQFGIGTPRRSTERWFRGIPFRGQNSPRSVRIAAGRNTRSQPITVIRSRVQLSSRSPPEVVDLGARTSPI</sequence>
<dbReference type="AlphaFoldDB" id="A0A843XT80"/>
<reference evidence="1" key="1">
    <citation type="submission" date="2017-07" db="EMBL/GenBank/DDBJ databases">
        <title>Taro Niue Genome Assembly and Annotation.</title>
        <authorList>
            <person name="Atibalentja N."/>
            <person name="Keating K."/>
            <person name="Fields C.J."/>
        </authorList>
    </citation>
    <scope>NUCLEOTIDE SEQUENCE</scope>
    <source>
        <strain evidence="1">Niue_2</strain>
        <tissue evidence="1">Leaf</tissue>
    </source>
</reference>
<accession>A0A843XT80</accession>
<evidence type="ECO:0000313" key="2">
    <source>
        <dbReference type="Proteomes" id="UP000652761"/>
    </source>
</evidence>
<comment type="caution">
    <text evidence="1">The sequence shown here is derived from an EMBL/GenBank/DDBJ whole genome shotgun (WGS) entry which is preliminary data.</text>
</comment>
<keyword evidence="2" id="KW-1185">Reference proteome</keyword>
<gene>
    <name evidence="1" type="ORF">Taro_055527</name>
</gene>
<organism evidence="1 2">
    <name type="scientific">Colocasia esculenta</name>
    <name type="common">Wild taro</name>
    <name type="synonym">Arum esculentum</name>
    <dbReference type="NCBI Taxonomy" id="4460"/>
    <lineage>
        <taxon>Eukaryota</taxon>
        <taxon>Viridiplantae</taxon>
        <taxon>Streptophyta</taxon>
        <taxon>Embryophyta</taxon>
        <taxon>Tracheophyta</taxon>
        <taxon>Spermatophyta</taxon>
        <taxon>Magnoliopsida</taxon>
        <taxon>Liliopsida</taxon>
        <taxon>Araceae</taxon>
        <taxon>Aroideae</taxon>
        <taxon>Colocasieae</taxon>
        <taxon>Colocasia</taxon>
    </lineage>
</organism>
<evidence type="ECO:0000313" key="1">
    <source>
        <dbReference type="EMBL" id="MQM22476.1"/>
    </source>
</evidence>
<proteinExistence type="predicted"/>